<feature type="transmembrane region" description="Helical" evidence="1">
    <location>
        <begin position="43"/>
        <end position="63"/>
    </location>
</feature>
<feature type="transmembrane region" description="Helical" evidence="1">
    <location>
        <begin position="12"/>
        <end position="31"/>
    </location>
</feature>
<comment type="caution">
    <text evidence="2">The sequence shown here is derived from an EMBL/GenBank/DDBJ whole genome shotgun (WGS) entry which is preliminary data.</text>
</comment>
<evidence type="ECO:0000313" key="2">
    <source>
        <dbReference type="EMBL" id="MFC4095930.1"/>
    </source>
</evidence>
<accession>A0ABV8JS74</accession>
<name>A0ABV8JS74_9FLAO</name>
<evidence type="ECO:0000313" key="3">
    <source>
        <dbReference type="Proteomes" id="UP001595814"/>
    </source>
</evidence>
<keyword evidence="3" id="KW-1185">Reference proteome</keyword>
<protein>
    <submittedName>
        <fullName evidence="2">Uncharacterized protein</fullName>
    </submittedName>
</protein>
<keyword evidence="1" id="KW-0812">Transmembrane</keyword>
<proteinExistence type="predicted"/>
<evidence type="ECO:0000256" key="1">
    <source>
        <dbReference type="SAM" id="Phobius"/>
    </source>
</evidence>
<feature type="transmembrane region" description="Helical" evidence="1">
    <location>
        <begin position="121"/>
        <end position="140"/>
    </location>
</feature>
<feature type="transmembrane region" description="Helical" evidence="1">
    <location>
        <begin position="70"/>
        <end position="87"/>
    </location>
</feature>
<dbReference type="RefSeq" id="WP_187456377.1">
    <property type="nucleotide sequence ID" value="NZ_JACYFJ010000001.1"/>
</dbReference>
<dbReference type="Proteomes" id="UP001595814">
    <property type="component" value="Unassembled WGS sequence"/>
</dbReference>
<feature type="transmembrane region" description="Helical" evidence="1">
    <location>
        <begin position="173"/>
        <end position="196"/>
    </location>
</feature>
<keyword evidence="1" id="KW-0472">Membrane</keyword>
<reference evidence="3" key="1">
    <citation type="journal article" date="2019" name="Int. J. Syst. Evol. Microbiol.">
        <title>The Global Catalogue of Microorganisms (GCM) 10K type strain sequencing project: providing services to taxonomists for standard genome sequencing and annotation.</title>
        <authorList>
            <consortium name="The Broad Institute Genomics Platform"/>
            <consortium name="The Broad Institute Genome Sequencing Center for Infectious Disease"/>
            <person name="Wu L."/>
            <person name="Ma J."/>
        </authorList>
    </citation>
    <scope>NUCLEOTIDE SEQUENCE [LARGE SCALE GENOMIC DNA]</scope>
    <source>
        <strain evidence="3">CECT 7477</strain>
    </source>
</reference>
<sequence length="209" mass="23915">MQIIEKYDRQFEYASILMNVVIAFQFFSLWYRPSFDDIGQLGTLTILMAFEFGMIHSGVFMAIMPKKISLFVLVPFYGTFAWGFNSYLEDNTILYIYMTVVFNRMRFAFSDVPLEMKARSIIKSVLAAVMYFFMLLFFVLGADIIPKLGLTAEFVNMSGYRESMNTSGAFIDLPHAVMAFGLTYYCGLALMEALLLKRTFAVNLSPKTT</sequence>
<gene>
    <name evidence="2" type="ORF">ACFOUT_08590</name>
</gene>
<organism evidence="2 3">
    <name type="scientific">Euzebyella saccharophila</name>
    <dbReference type="NCBI Taxonomy" id="679664"/>
    <lineage>
        <taxon>Bacteria</taxon>
        <taxon>Pseudomonadati</taxon>
        <taxon>Bacteroidota</taxon>
        <taxon>Flavobacteriia</taxon>
        <taxon>Flavobacteriales</taxon>
        <taxon>Flavobacteriaceae</taxon>
        <taxon>Euzebyella</taxon>
    </lineage>
</organism>
<dbReference type="EMBL" id="JBHSAW010000004">
    <property type="protein sequence ID" value="MFC4095930.1"/>
    <property type="molecule type" value="Genomic_DNA"/>
</dbReference>
<feature type="transmembrane region" description="Helical" evidence="1">
    <location>
        <begin position="93"/>
        <end position="109"/>
    </location>
</feature>
<keyword evidence="1" id="KW-1133">Transmembrane helix</keyword>